<evidence type="ECO:0000313" key="3">
    <source>
        <dbReference type="EMBL" id="KAK3949547.1"/>
    </source>
</evidence>
<keyword evidence="2" id="KW-0732">Signal</keyword>
<feature type="signal peptide" evidence="2">
    <location>
        <begin position="1"/>
        <end position="21"/>
    </location>
</feature>
<dbReference type="Proteomes" id="UP001303222">
    <property type="component" value="Unassembled WGS sequence"/>
</dbReference>
<evidence type="ECO:0000256" key="1">
    <source>
        <dbReference type="SAM" id="MobiDB-lite"/>
    </source>
</evidence>
<protein>
    <submittedName>
        <fullName evidence="3">Uncharacterized protein</fullName>
    </submittedName>
</protein>
<feature type="non-terminal residue" evidence="3">
    <location>
        <position position="91"/>
    </location>
</feature>
<evidence type="ECO:0000256" key="2">
    <source>
        <dbReference type="SAM" id="SignalP"/>
    </source>
</evidence>
<reference evidence="3" key="2">
    <citation type="submission" date="2023-06" db="EMBL/GenBank/DDBJ databases">
        <authorList>
            <consortium name="Lawrence Berkeley National Laboratory"/>
            <person name="Mondo S.J."/>
            <person name="Hensen N."/>
            <person name="Bonometti L."/>
            <person name="Westerberg I."/>
            <person name="Brannstrom I.O."/>
            <person name="Guillou S."/>
            <person name="Cros-Aarteil S."/>
            <person name="Calhoun S."/>
            <person name="Haridas S."/>
            <person name="Kuo A."/>
            <person name="Pangilinan J."/>
            <person name="Riley R."/>
            <person name="Labutti K."/>
            <person name="Andreopoulos B."/>
            <person name="Lipzen A."/>
            <person name="Chen C."/>
            <person name="Yanf M."/>
            <person name="Daum C."/>
            <person name="Ng V."/>
            <person name="Clum A."/>
            <person name="Steindorff A."/>
            <person name="Ohm R."/>
            <person name="Martin F."/>
            <person name="Silar P."/>
            <person name="Natvig D."/>
            <person name="Lalanne C."/>
            <person name="Gautier V."/>
            <person name="Ament-Velasquez S.L."/>
            <person name="Kruys A."/>
            <person name="Hutchinson M.I."/>
            <person name="Powell A.J."/>
            <person name="Barry K."/>
            <person name="Miller A.N."/>
            <person name="Grigoriev I.V."/>
            <person name="Debuchy R."/>
            <person name="Gladieux P."/>
            <person name="Thoren M.H."/>
            <person name="Johannesson H."/>
        </authorList>
    </citation>
    <scope>NUCLEOTIDE SEQUENCE</scope>
    <source>
        <strain evidence="3">CBS 626.80</strain>
    </source>
</reference>
<feature type="compositionally biased region" description="Low complexity" evidence="1">
    <location>
        <begin position="69"/>
        <end position="83"/>
    </location>
</feature>
<accession>A0AAN6SCT2</accession>
<reference evidence="3" key="1">
    <citation type="journal article" date="2023" name="Mol. Phylogenet. Evol.">
        <title>Genome-scale phylogeny and comparative genomics of the fungal order Sordariales.</title>
        <authorList>
            <person name="Hensen N."/>
            <person name="Bonometti L."/>
            <person name="Westerberg I."/>
            <person name="Brannstrom I.O."/>
            <person name="Guillou S."/>
            <person name="Cros-Aarteil S."/>
            <person name="Calhoun S."/>
            <person name="Haridas S."/>
            <person name="Kuo A."/>
            <person name="Mondo S."/>
            <person name="Pangilinan J."/>
            <person name="Riley R."/>
            <person name="LaButti K."/>
            <person name="Andreopoulos B."/>
            <person name="Lipzen A."/>
            <person name="Chen C."/>
            <person name="Yan M."/>
            <person name="Daum C."/>
            <person name="Ng V."/>
            <person name="Clum A."/>
            <person name="Steindorff A."/>
            <person name="Ohm R.A."/>
            <person name="Martin F."/>
            <person name="Silar P."/>
            <person name="Natvig D.O."/>
            <person name="Lalanne C."/>
            <person name="Gautier V."/>
            <person name="Ament-Velasquez S.L."/>
            <person name="Kruys A."/>
            <person name="Hutchinson M.I."/>
            <person name="Powell A.J."/>
            <person name="Barry K."/>
            <person name="Miller A.N."/>
            <person name="Grigoriev I.V."/>
            <person name="Debuchy R."/>
            <person name="Gladieux P."/>
            <person name="Hiltunen Thoren M."/>
            <person name="Johannesson H."/>
        </authorList>
    </citation>
    <scope>NUCLEOTIDE SEQUENCE</scope>
    <source>
        <strain evidence="3">CBS 626.80</strain>
    </source>
</reference>
<comment type="caution">
    <text evidence="3">The sequence shown here is derived from an EMBL/GenBank/DDBJ whole genome shotgun (WGS) entry which is preliminary data.</text>
</comment>
<evidence type="ECO:0000313" key="4">
    <source>
        <dbReference type="Proteomes" id="UP001303222"/>
    </source>
</evidence>
<sequence length="91" mass="9243">MSTMVLMALLTIVSFMGFTTGIAINRDLSGFKPLNVSIGGSINPIGSTSSSPNISLGGAVNPVGSPFNSLPSSGPSQPSGISRRSYRKSAP</sequence>
<dbReference type="EMBL" id="MU859210">
    <property type="protein sequence ID" value="KAK3949547.1"/>
    <property type="molecule type" value="Genomic_DNA"/>
</dbReference>
<proteinExistence type="predicted"/>
<dbReference type="AlphaFoldDB" id="A0AAN6SCT2"/>
<gene>
    <name evidence="3" type="ORF">QBC32DRAFT_316737</name>
</gene>
<name>A0AAN6SCT2_9PEZI</name>
<feature type="region of interest" description="Disordered" evidence="1">
    <location>
        <begin position="65"/>
        <end position="91"/>
    </location>
</feature>
<keyword evidence="4" id="KW-1185">Reference proteome</keyword>
<feature type="chain" id="PRO_5042931547" evidence="2">
    <location>
        <begin position="22"/>
        <end position="91"/>
    </location>
</feature>
<organism evidence="3 4">
    <name type="scientific">Pseudoneurospora amorphoporcata</name>
    <dbReference type="NCBI Taxonomy" id="241081"/>
    <lineage>
        <taxon>Eukaryota</taxon>
        <taxon>Fungi</taxon>
        <taxon>Dikarya</taxon>
        <taxon>Ascomycota</taxon>
        <taxon>Pezizomycotina</taxon>
        <taxon>Sordariomycetes</taxon>
        <taxon>Sordariomycetidae</taxon>
        <taxon>Sordariales</taxon>
        <taxon>Sordariaceae</taxon>
        <taxon>Pseudoneurospora</taxon>
    </lineage>
</organism>